<gene>
    <name evidence="2" type="ORF">FAEPRAM212_02380</name>
</gene>
<proteinExistence type="predicted"/>
<evidence type="ECO:0000313" key="2">
    <source>
        <dbReference type="EMBL" id="EDP21052.1"/>
    </source>
</evidence>
<accession>A8SDZ3</accession>
<dbReference type="EMBL" id="ABED02000028">
    <property type="protein sequence ID" value="EDP21052.1"/>
    <property type="molecule type" value="Genomic_DNA"/>
</dbReference>
<dbReference type="AlphaFoldDB" id="A8SDZ3"/>
<evidence type="ECO:0000313" key="3">
    <source>
        <dbReference type="Proteomes" id="UP000005945"/>
    </source>
</evidence>
<dbReference type="HOGENOM" id="CLU_729091_0_0_9"/>
<sequence length="379" mass="44699">MKLNGFAGEGLFIEKHIEENKMKYGNNELRERWKAIKRQAWNDDEFNEQVEKFEKYAVEEFQRVQKNANIKLRILEEKYKQDREEIMKGLYADEIEINDSCIEIIDEIYNEIPKESRVKNTTSMRQLLLRIWAEQANCLYISSWNERENGSEMLDCGRVKGKKKNEVGGKAKGGINNYTTFYKKKLDKAFDIVMGKFYDEDKDCMVGAHEFLSKDNRIKLTEENVSFLQDIFSCYYGSEKEDDVVTLIEKGKTSEIGYAQRMALRIGMEALANNPNIRITNEMVEMRWLDLFGSTKDEANWAYDELRENLKIIFELPYKTKDECVACRKASQAIEKCDREIRSIISEYHLDPTVDYNKINEELEELKKRIVERRAELNK</sequence>
<comment type="caution">
    <text evidence="2">The sequence shown here is derived from an EMBL/GenBank/DDBJ whole genome shotgun (WGS) entry which is preliminary data.</text>
</comment>
<reference evidence="2 3" key="2">
    <citation type="submission" date="2007-09" db="EMBL/GenBank/DDBJ databases">
        <authorList>
            <person name="Fulton L."/>
            <person name="Clifton S."/>
            <person name="Fulton B."/>
            <person name="Xu J."/>
            <person name="Minx P."/>
            <person name="Pepin K.H."/>
            <person name="Johnson M."/>
            <person name="Thiruvilangam P."/>
            <person name="Bhonagiri V."/>
            <person name="Nash W.E."/>
            <person name="Mardis E.R."/>
            <person name="Wilson R.K."/>
        </authorList>
    </citation>
    <scope>NUCLEOTIDE SEQUENCE [LARGE SCALE GENOMIC DNA]</scope>
    <source>
        <strain evidence="2 3">M21/2</strain>
    </source>
</reference>
<organism evidence="2 3">
    <name type="scientific">Faecalibacterium prausnitzii M21/2</name>
    <dbReference type="NCBI Taxonomy" id="411485"/>
    <lineage>
        <taxon>Bacteria</taxon>
        <taxon>Bacillati</taxon>
        <taxon>Bacillota</taxon>
        <taxon>Clostridia</taxon>
        <taxon>Eubacteriales</taxon>
        <taxon>Oscillospiraceae</taxon>
        <taxon>Faecalibacterium</taxon>
    </lineage>
</organism>
<keyword evidence="1" id="KW-0175">Coiled coil</keyword>
<protein>
    <submittedName>
        <fullName evidence="2">Uncharacterized protein</fullName>
    </submittedName>
</protein>
<reference evidence="2 3" key="1">
    <citation type="submission" date="2007-09" db="EMBL/GenBank/DDBJ databases">
        <title>Draft genome sequence of Faecalibacterium prausnitzii M21/2.</title>
        <authorList>
            <person name="Sudarsanam P."/>
            <person name="Ley R."/>
            <person name="Guruge J."/>
            <person name="Turnbaugh P.J."/>
            <person name="Mahowald M."/>
            <person name="Liep D."/>
            <person name="Gordon J."/>
        </authorList>
    </citation>
    <scope>NUCLEOTIDE SEQUENCE [LARGE SCALE GENOMIC DNA]</scope>
    <source>
        <strain evidence="2 3">M21/2</strain>
    </source>
</reference>
<feature type="coiled-coil region" evidence="1">
    <location>
        <begin position="58"/>
        <end position="85"/>
    </location>
</feature>
<dbReference type="Proteomes" id="UP000005945">
    <property type="component" value="Unassembled WGS sequence"/>
</dbReference>
<evidence type="ECO:0000256" key="1">
    <source>
        <dbReference type="SAM" id="Coils"/>
    </source>
</evidence>
<name>A8SDZ3_9FIRM</name>